<protein>
    <submittedName>
        <fullName evidence="2">Uncharacterized protein</fullName>
    </submittedName>
</protein>
<evidence type="ECO:0000313" key="2">
    <source>
        <dbReference type="EMBL" id="CAH3168378.1"/>
    </source>
</evidence>
<evidence type="ECO:0000256" key="1">
    <source>
        <dbReference type="SAM" id="MobiDB-lite"/>
    </source>
</evidence>
<feature type="region of interest" description="Disordered" evidence="1">
    <location>
        <begin position="1"/>
        <end position="25"/>
    </location>
</feature>
<organism evidence="2 3">
    <name type="scientific">Porites lobata</name>
    <dbReference type="NCBI Taxonomy" id="104759"/>
    <lineage>
        <taxon>Eukaryota</taxon>
        <taxon>Metazoa</taxon>
        <taxon>Cnidaria</taxon>
        <taxon>Anthozoa</taxon>
        <taxon>Hexacorallia</taxon>
        <taxon>Scleractinia</taxon>
        <taxon>Fungiina</taxon>
        <taxon>Poritidae</taxon>
        <taxon>Porites</taxon>
    </lineage>
</organism>
<dbReference type="Proteomes" id="UP001159405">
    <property type="component" value="Unassembled WGS sequence"/>
</dbReference>
<gene>
    <name evidence="2" type="ORF">PLOB_00009177</name>
</gene>
<reference evidence="2 3" key="1">
    <citation type="submission" date="2022-05" db="EMBL/GenBank/DDBJ databases">
        <authorList>
            <consortium name="Genoscope - CEA"/>
            <person name="William W."/>
        </authorList>
    </citation>
    <scope>NUCLEOTIDE SEQUENCE [LARGE SCALE GENOMIC DNA]</scope>
</reference>
<sequence>MSDVEDVTPANTDFPSSDVLLPSLPKQPLSQSLEASVPIQSSESSDIASAFSLFKDYFDKTLGALKRDIQDESCSNTDSVDKKLKKESKITFRFEGNNKKQFQFNSDLAEKVKSASVALGKRKLDLVKTHLEELDSDIKKRNKLIRLAEKSAAGWDLVNEYLSDELASGSEDEKRIRRAEQRALRKRNQRQQKAKPSKQANQDQVIFVSPAASKVIGDLSVKLILKPDLQARGRSFLVLLVFRALENCILLRLIFSIFVELTILTLIPQWVPRELNACADAISHIVDFDDFLIQESASCSAIDEVHYGLKWVHNLAGLPDPCNSSLVLPLI</sequence>
<proteinExistence type="predicted"/>
<feature type="region of interest" description="Disordered" evidence="1">
    <location>
        <begin position="182"/>
        <end position="202"/>
    </location>
</feature>
<comment type="caution">
    <text evidence="2">The sequence shown here is derived from an EMBL/GenBank/DDBJ whole genome shotgun (WGS) entry which is preliminary data.</text>
</comment>
<name>A0ABN8QQG6_9CNID</name>
<keyword evidence="3" id="KW-1185">Reference proteome</keyword>
<dbReference type="EMBL" id="CALNXK010000144">
    <property type="protein sequence ID" value="CAH3168378.1"/>
    <property type="molecule type" value="Genomic_DNA"/>
</dbReference>
<accession>A0ABN8QQG6</accession>
<feature type="compositionally biased region" description="Basic residues" evidence="1">
    <location>
        <begin position="184"/>
        <end position="196"/>
    </location>
</feature>
<evidence type="ECO:0000313" key="3">
    <source>
        <dbReference type="Proteomes" id="UP001159405"/>
    </source>
</evidence>